<dbReference type="InterPro" id="IPR050900">
    <property type="entry name" value="Transposase_IS3/IS150/IS904"/>
</dbReference>
<dbReference type="PANTHER" id="PTHR46889">
    <property type="entry name" value="TRANSPOSASE INSF FOR INSERTION SEQUENCE IS3B-RELATED"/>
    <property type="match status" value="1"/>
</dbReference>
<dbReference type="InterPro" id="IPR048020">
    <property type="entry name" value="Transpos_IS3"/>
</dbReference>
<dbReference type="InterPro" id="IPR002514">
    <property type="entry name" value="Transposase_8"/>
</dbReference>
<dbReference type="SUPFAM" id="SSF53098">
    <property type="entry name" value="Ribonuclease H-like"/>
    <property type="match status" value="1"/>
</dbReference>
<name>A0A2P1BUF9_9RHOB</name>
<dbReference type="Pfam" id="PF13333">
    <property type="entry name" value="rve_2"/>
    <property type="match status" value="1"/>
</dbReference>
<accession>A0A2P1BUF9</accession>
<dbReference type="Gene3D" id="1.10.10.60">
    <property type="entry name" value="Homeodomain-like"/>
    <property type="match status" value="1"/>
</dbReference>
<dbReference type="Pfam" id="PF00665">
    <property type="entry name" value="rve"/>
    <property type="match status" value="1"/>
</dbReference>
<dbReference type="InterPro" id="IPR001584">
    <property type="entry name" value="Integrase_cat-core"/>
</dbReference>
<organism evidence="2 3">
    <name type="scientific">Paracoccus yeei</name>
    <dbReference type="NCBI Taxonomy" id="147645"/>
    <lineage>
        <taxon>Bacteria</taxon>
        <taxon>Pseudomonadati</taxon>
        <taxon>Pseudomonadota</taxon>
        <taxon>Alphaproteobacteria</taxon>
        <taxon>Rhodobacterales</taxon>
        <taxon>Paracoccaceae</taxon>
        <taxon>Paracoccus</taxon>
    </lineage>
</organism>
<gene>
    <name evidence="2" type="ORF">A6J80_13980</name>
</gene>
<dbReference type="Gene3D" id="3.30.420.10">
    <property type="entry name" value="Ribonuclease H-like superfamily/Ribonuclease H"/>
    <property type="match status" value="1"/>
</dbReference>
<dbReference type="RefSeq" id="WP_105291538.1">
    <property type="nucleotide sequence ID" value="NZ_CAWMZI010000001.1"/>
</dbReference>
<dbReference type="GO" id="GO:0003677">
    <property type="term" value="F:DNA binding"/>
    <property type="evidence" value="ECO:0007669"/>
    <property type="project" value="InterPro"/>
</dbReference>
<dbReference type="PANTHER" id="PTHR46889:SF4">
    <property type="entry name" value="TRANSPOSASE INSO FOR INSERTION SEQUENCE ELEMENT IS911B-RELATED"/>
    <property type="match status" value="1"/>
</dbReference>
<dbReference type="GO" id="GO:0004803">
    <property type="term" value="F:transposase activity"/>
    <property type="evidence" value="ECO:0007669"/>
    <property type="project" value="InterPro"/>
</dbReference>
<dbReference type="InterPro" id="IPR012337">
    <property type="entry name" value="RNaseH-like_sf"/>
</dbReference>
<dbReference type="EMBL" id="CP020442">
    <property type="protein sequence ID" value="AVI58339.1"/>
    <property type="molecule type" value="Genomic_DNA"/>
</dbReference>
<dbReference type="Pfam" id="PF01527">
    <property type="entry name" value="HTH_Tnp_1"/>
    <property type="match status" value="1"/>
</dbReference>
<evidence type="ECO:0000313" key="2">
    <source>
        <dbReference type="EMBL" id="AVI58339.1"/>
    </source>
</evidence>
<dbReference type="PROSITE" id="PS50994">
    <property type="entry name" value="INTEGRASE"/>
    <property type="match status" value="1"/>
</dbReference>
<evidence type="ECO:0000259" key="1">
    <source>
        <dbReference type="PROSITE" id="PS50994"/>
    </source>
</evidence>
<evidence type="ECO:0000313" key="3">
    <source>
        <dbReference type="Proteomes" id="UP000191257"/>
    </source>
</evidence>
<proteinExistence type="predicted"/>
<dbReference type="GO" id="GO:0006313">
    <property type="term" value="P:DNA transposition"/>
    <property type="evidence" value="ECO:0007669"/>
    <property type="project" value="InterPro"/>
</dbReference>
<dbReference type="InterPro" id="IPR025948">
    <property type="entry name" value="HTH-like_dom"/>
</dbReference>
<dbReference type="GO" id="GO:0015074">
    <property type="term" value="P:DNA integration"/>
    <property type="evidence" value="ECO:0007669"/>
    <property type="project" value="InterPro"/>
</dbReference>
<reference evidence="2" key="1">
    <citation type="submission" date="2017-12" db="EMBL/GenBank/DDBJ databases">
        <title>FDA dAtabase for Regulatory Grade micrObial Sequences (FDA-ARGOS): Supporting development and validation of Infectious Disease Dx tests.</title>
        <authorList>
            <person name="Campos J."/>
            <person name="Goldberg B."/>
            <person name="Tallon L."/>
            <person name="Sadzewicz L."/>
            <person name="Sengamalay N."/>
            <person name="Ott S."/>
            <person name="Godinez A."/>
            <person name="Nagaraj S."/>
            <person name="Vyas G."/>
            <person name="Aluvathingal J."/>
            <person name="Nadendla S."/>
            <person name="Geyer C."/>
            <person name="Nandy P."/>
            <person name="Hobson J."/>
            <person name="Sichtig H."/>
        </authorList>
    </citation>
    <scope>NUCLEOTIDE SEQUENCE</scope>
    <source>
        <strain evidence="2">FDAARGOS_252</strain>
    </source>
</reference>
<dbReference type="NCBIfam" id="NF033516">
    <property type="entry name" value="transpos_IS3"/>
    <property type="match status" value="1"/>
</dbReference>
<dbReference type="KEGG" id="pye:A6J80_13980"/>
<dbReference type="AlphaFoldDB" id="A0A2P1BUF9"/>
<keyword evidence="3" id="KW-1185">Reference proteome</keyword>
<feature type="domain" description="Integrase catalytic" evidence="1">
    <location>
        <begin position="213"/>
        <end position="376"/>
    </location>
</feature>
<dbReference type="Pfam" id="PF13276">
    <property type="entry name" value="HTH_21"/>
    <property type="match status" value="1"/>
</dbReference>
<dbReference type="InterPro" id="IPR036397">
    <property type="entry name" value="RNaseH_sf"/>
</dbReference>
<dbReference type="SUPFAM" id="SSF46689">
    <property type="entry name" value="Homeodomain-like"/>
    <property type="match status" value="1"/>
</dbReference>
<sequence length="376" mass="43520">MAATHSAEFKRDAVRIALASGLTRRQVASDLGIGLSTLGKWIRAISDETKVPERDSDLLRENERLRKENRILREEREVPKKGSSVLRGSKDVRFQFIANHRGDLPRSRLCQLMGVTDRGFRAWRRRPPSIRQRRDMVILAHIREQHRLSLGSYGRPCMTEELNELGLRVGQRRVGRLMRQNGIRIIRSRKFKRTTDSDHAFNIAPNLLQQDFSASAPNQKWAGDITYIWTREGWVYLAVIIDLFSRRVIGWAISNRMKQDLAIRALNMAVALRRPPPGCIHHTDRGAQYCAHDYQKLLRKNGFKVSMSGKGNCYDNSAVESFFKSLKAELVWRRDWPTRRDVEIALFEYINGFYNPRRKHSALGWKSPVAFEQRAA</sequence>
<protein>
    <submittedName>
        <fullName evidence="2">IS3 family transposase</fullName>
    </submittedName>
</protein>
<dbReference type="Proteomes" id="UP000191257">
    <property type="component" value="Chromosome"/>
</dbReference>
<dbReference type="InterPro" id="IPR009057">
    <property type="entry name" value="Homeodomain-like_sf"/>
</dbReference>